<dbReference type="Proteomes" id="UP000681967">
    <property type="component" value="Unassembled WGS sequence"/>
</dbReference>
<accession>A0A8S3EX51</accession>
<feature type="non-terminal residue" evidence="1">
    <location>
        <position position="256"/>
    </location>
</feature>
<evidence type="ECO:0000313" key="2">
    <source>
        <dbReference type="Proteomes" id="UP000681967"/>
    </source>
</evidence>
<reference evidence="1" key="1">
    <citation type="submission" date="2021-02" db="EMBL/GenBank/DDBJ databases">
        <authorList>
            <person name="Nowell W R."/>
        </authorList>
    </citation>
    <scope>NUCLEOTIDE SEQUENCE</scope>
</reference>
<gene>
    <name evidence="1" type="ORF">BYL167_LOCUS62996</name>
</gene>
<organism evidence="1 2">
    <name type="scientific">Rotaria magnacalcarata</name>
    <dbReference type="NCBI Taxonomy" id="392030"/>
    <lineage>
        <taxon>Eukaryota</taxon>
        <taxon>Metazoa</taxon>
        <taxon>Spiralia</taxon>
        <taxon>Gnathifera</taxon>
        <taxon>Rotifera</taxon>
        <taxon>Eurotatoria</taxon>
        <taxon>Bdelloidea</taxon>
        <taxon>Philodinida</taxon>
        <taxon>Philodinidae</taxon>
        <taxon>Rotaria</taxon>
    </lineage>
</organism>
<protein>
    <submittedName>
        <fullName evidence="1">Uncharacterized protein</fullName>
    </submittedName>
</protein>
<sequence>GVDKSIEDLRNDRAQNIEDNPRESSKVLKAQEWIETRYPQQANRLLIVGGGIDAQTILVDLLLPSRNALETKTTKFRALIQDYNRASTDENKIKFTTDLEFILQDLGDNENVEVISRNDFDRKNQSIFYRCSDSSRNIGNEVGKLYVYWKNNAHNVNPDIYFSQAHVNANFSSGNNGRLVEFVGDEFALQIHNRRVDEQGKEFIRTNGTSVLPVPVFLDEHNRLVAINNRGLLAHELAESPIGSFLESRLKQNAID</sequence>
<dbReference type="AlphaFoldDB" id="A0A8S3EX51"/>
<name>A0A8S3EX51_9BILA</name>
<proteinExistence type="predicted"/>
<evidence type="ECO:0000313" key="1">
    <source>
        <dbReference type="EMBL" id="CAF5089837.1"/>
    </source>
</evidence>
<dbReference type="EMBL" id="CAJOBH010235729">
    <property type="protein sequence ID" value="CAF5089837.1"/>
    <property type="molecule type" value="Genomic_DNA"/>
</dbReference>
<comment type="caution">
    <text evidence="1">The sequence shown here is derived from an EMBL/GenBank/DDBJ whole genome shotgun (WGS) entry which is preliminary data.</text>
</comment>